<accession>A0A9P6M1J7</accession>
<gene>
    <name evidence="1" type="primary">EFT1_7</name>
    <name evidence="1" type="ORF">BGZ65_012480</name>
</gene>
<reference evidence="1" key="1">
    <citation type="journal article" date="2020" name="Fungal Divers.">
        <title>Resolving the Mortierellaceae phylogeny through synthesis of multi-gene phylogenetics and phylogenomics.</title>
        <authorList>
            <person name="Vandepol N."/>
            <person name="Liber J."/>
            <person name="Desiro A."/>
            <person name="Na H."/>
            <person name="Kennedy M."/>
            <person name="Barry K."/>
            <person name="Grigoriev I.V."/>
            <person name="Miller A.N."/>
            <person name="O'Donnell K."/>
            <person name="Stajich J.E."/>
            <person name="Bonito G."/>
        </authorList>
    </citation>
    <scope>NUCLEOTIDE SEQUENCE</scope>
    <source>
        <strain evidence="1">MES-2147</strain>
    </source>
</reference>
<keyword evidence="1" id="KW-0648">Protein biosynthesis</keyword>
<dbReference type="Proteomes" id="UP000749646">
    <property type="component" value="Unassembled WGS sequence"/>
</dbReference>
<sequence>MTALLVTLSAWDHHHLGVCSQFEGHEVLRVPVVQVVVECKGAFDLPKLIESLKRLQENTSLLDLESYISKELVNPHAQNPIRKSDPVVQHRETIATEFLIVALEKSLNKHNRLFPLENELSLAIDGVRINQCS</sequence>
<comment type="caution">
    <text evidence="1">The sequence shown here is derived from an EMBL/GenBank/DDBJ whole genome shotgun (WGS) entry which is preliminary data.</text>
</comment>
<keyword evidence="2" id="KW-1185">Reference proteome</keyword>
<evidence type="ECO:0000313" key="1">
    <source>
        <dbReference type="EMBL" id="KAF9960351.1"/>
    </source>
</evidence>
<protein>
    <submittedName>
        <fullName evidence="1">Elongation factor 2</fullName>
    </submittedName>
</protein>
<keyword evidence="1" id="KW-0251">Elongation factor</keyword>
<organism evidence="1 2">
    <name type="scientific">Modicella reniformis</name>
    <dbReference type="NCBI Taxonomy" id="1440133"/>
    <lineage>
        <taxon>Eukaryota</taxon>
        <taxon>Fungi</taxon>
        <taxon>Fungi incertae sedis</taxon>
        <taxon>Mucoromycota</taxon>
        <taxon>Mortierellomycotina</taxon>
        <taxon>Mortierellomycetes</taxon>
        <taxon>Mortierellales</taxon>
        <taxon>Mortierellaceae</taxon>
        <taxon>Modicella</taxon>
    </lineage>
</organism>
<dbReference type="EMBL" id="JAAAHW010006467">
    <property type="protein sequence ID" value="KAF9960351.1"/>
    <property type="molecule type" value="Genomic_DNA"/>
</dbReference>
<evidence type="ECO:0000313" key="2">
    <source>
        <dbReference type="Proteomes" id="UP000749646"/>
    </source>
</evidence>
<name>A0A9P6M1J7_9FUNG</name>
<dbReference type="GO" id="GO:0003746">
    <property type="term" value="F:translation elongation factor activity"/>
    <property type="evidence" value="ECO:0007669"/>
    <property type="project" value="UniProtKB-KW"/>
</dbReference>
<proteinExistence type="predicted"/>
<dbReference type="AlphaFoldDB" id="A0A9P6M1J7"/>